<sequence>MAGTWTPVPVRPDALQVFTGTLLTNWTAGRLRPGRHRMVAGGSVTRRSSAALVHPSPDTVVAPLPACADPDGSDFEPVSVWERASGNVEE</sequence>
<dbReference type="Gene3D" id="2.60.120.330">
    <property type="entry name" value="B-lactam Antibiotic, Isopenicillin N Synthase, Chain"/>
    <property type="match status" value="1"/>
</dbReference>
<keyword evidence="2" id="KW-1185">Reference proteome</keyword>
<organism evidence="1 2">
    <name type="scientific">Streptomyces canarius</name>
    <dbReference type="NCBI Taxonomy" id="285453"/>
    <lineage>
        <taxon>Bacteria</taxon>
        <taxon>Bacillati</taxon>
        <taxon>Actinomycetota</taxon>
        <taxon>Actinomycetes</taxon>
        <taxon>Kitasatosporales</taxon>
        <taxon>Streptomycetaceae</taxon>
        <taxon>Streptomyces</taxon>
    </lineage>
</organism>
<reference evidence="2" key="1">
    <citation type="journal article" date="2019" name="Int. J. Syst. Evol. Microbiol.">
        <title>The Global Catalogue of Microorganisms (GCM) 10K type strain sequencing project: providing services to taxonomists for standard genome sequencing and annotation.</title>
        <authorList>
            <consortium name="The Broad Institute Genomics Platform"/>
            <consortium name="The Broad Institute Genome Sequencing Center for Infectious Disease"/>
            <person name="Wu L."/>
            <person name="Ma J."/>
        </authorList>
    </citation>
    <scope>NUCLEOTIDE SEQUENCE [LARGE SCALE GENOMIC DNA]</scope>
    <source>
        <strain evidence="2">JCM 4733</strain>
    </source>
</reference>
<gene>
    <name evidence="1" type="ORF">GCM10010345_71820</name>
</gene>
<proteinExistence type="predicted"/>
<protein>
    <submittedName>
        <fullName evidence="1">Uncharacterized protein</fullName>
    </submittedName>
</protein>
<dbReference type="Proteomes" id="UP000653644">
    <property type="component" value="Unassembled WGS sequence"/>
</dbReference>
<dbReference type="SUPFAM" id="SSF51197">
    <property type="entry name" value="Clavaminate synthase-like"/>
    <property type="match status" value="1"/>
</dbReference>
<evidence type="ECO:0000313" key="1">
    <source>
        <dbReference type="EMBL" id="GHA56931.1"/>
    </source>
</evidence>
<name>A0ABQ3D5H0_9ACTN</name>
<dbReference type="EMBL" id="BMVN01000037">
    <property type="protein sequence ID" value="GHA56931.1"/>
    <property type="molecule type" value="Genomic_DNA"/>
</dbReference>
<dbReference type="InterPro" id="IPR027443">
    <property type="entry name" value="IPNS-like_sf"/>
</dbReference>
<evidence type="ECO:0000313" key="2">
    <source>
        <dbReference type="Proteomes" id="UP000653644"/>
    </source>
</evidence>
<comment type="caution">
    <text evidence="1">The sequence shown here is derived from an EMBL/GenBank/DDBJ whole genome shotgun (WGS) entry which is preliminary data.</text>
</comment>
<accession>A0ABQ3D5H0</accession>